<sequence length="99" mass="11375">MTEQPSSASLAIKINQFTPFSRINWSNQTGPVYQCSLVFGQLLTDNENIHLPPFCLQESTFEFQHFRYNRNFHLPDGNVKKANGVAGEEMLLVLMIFCY</sequence>
<name>A0A8X6N002_NEPPI</name>
<dbReference type="Proteomes" id="UP000887013">
    <property type="component" value="Unassembled WGS sequence"/>
</dbReference>
<accession>A0A8X6N002</accession>
<protein>
    <submittedName>
        <fullName evidence="1">Uncharacterized protein</fullName>
    </submittedName>
</protein>
<comment type="caution">
    <text evidence="1">The sequence shown here is derived from an EMBL/GenBank/DDBJ whole genome shotgun (WGS) entry which is preliminary data.</text>
</comment>
<dbReference type="AlphaFoldDB" id="A0A8X6N002"/>
<gene>
    <name evidence="1" type="ORF">NPIL_527651</name>
</gene>
<organism evidence="1 2">
    <name type="scientific">Nephila pilipes</name>
    <name type="common">Giant wood spider</name>
    <name type="synonym">Nephila maculata</name>
    <dbReference type="NCBI Taxonomy" id="299642"/>
    <lineage>
        <taxon>Eukaryota</taxon>
        <taxon>Metazoa</taxon>
        <taxon>Ecdysozoa</taxon>
        <taxon>Arthropoda</taxon>
        <taxon>Chelicerata</taxon>
        <taxon>Arachnida</taxon>
        <taxon>Araneae</taxon>
        <taxon>Araneomorphae</taxon>
        <taxon>Entelegynae</taxon>
        <taxon>Araneoidea</taxon>
        <taxon>Nephilidae</taxon>
        <taxon>Nephila</taxon>
    </lineage>
</organism>
<proteinExistence type="predicted"/>
<dbReference type="EMBL" id="BMAW01004058">
    <property type="protein sequence ID" value="GFS86712.1"/>
    <property type="molecule type" value="Genomic_DNA"/>
</dbReference>
<reference evidence="1" key="1">
    <citation type="submission" date="2020-08" db="EMBL/GenBank/DDBJ databases">
        <title>Multicomponent nature underlies the extraordinary mechanical properties of spider dragline silk.</title>
        <authorList>
            <person name="Kono N."/>
            <person name="Nakamura H."/>
            <person name="Mori M."/>
            <person name="Yoshida Y."/>
            <person name="Ohtoshi R."/>
            <person name="Malay A.D."/>
            <person name="Moran D.A.P."/>
            <person name="Tomita M."/>
            <person name="Numata K."/>
            <person name="Arakawa K."/>
        </authorList>
    </citation>
    <scope>NUCLEOTIDE SEQUENCE</scope>
</reference>
<evidence type="ECO:0000313" key="2">
    <source>
        <dbReference type="Proteomes" id="UP000887013"/>
    </source>
</evidence>
<evidence type="ECO:0000313" key="1">
    <source>
        <dbReference type="EMBL" id="GFS86712.1"/>
    </source>
</evidence>
<keyword evidence="2" id="KW-1185">Reference proteome</keyword>